<dbReference type="EMBL" id="PGCI01000089">
    <property type="protein sequence ID" value="PLW41460.1"/>
    <property type="molecule type" value="Genomic_DNA"/>
</dbReference>
<reference evidence="2 3" key="1">
    <citation type="submission" date="2017-11" db="EMBL/GenBank/DDBJ databases">
        <title>De novo assembly and phasing of dikaryotic genomes from two isolates of Puccinia coronata f. sp. avenae, the causal agent of oat crown rust.</title>
        <authorList>
            <person name="Miller M.E."/>
            <person name="Zhang Y."/>
            <person name="Omidvar V."/>
            <person name="Sperschneider J."/>
            <person name="Schwessinger B."/>
            <person name="Raley C."/>
            <person name="Palmer J.M."/>
            <person name="Garnica D."/>
            <person name="Upadhyaya N."/>
            <person name="Rathjen J."/>
            <person name="Taylor J.M."/>
            <person name="Park R.F."/>
            <person name="Dodds P.N."/>
            <person name="Hirsch C.D."/>
            <person name="Kianian S.F."/>
            <person name="Figueroa M."/>
        </authorList>
    </citation>
    <scope>NUCLEOTIDE SEQUENCE [LARGE SCALE GENOMIC DNA]</scope>
    <source>
        <strain evidence="2">12SD80</strain>
    </source>
</reference>
<evidence type="ECO:0000313" key="2">
    <source>
        <dbReference type="EMBL" id="PLW41460.1"/>
    </source>
</evidence>
<comment type="caution">
    <text evidence="2">The sequence shown here is derived from an EMBL/GenBank/DDBJ whole genome shotgun (WGS) entry which is preliminary data.</text>
</comment>
<evidence type="ECO:0000256" key="1">
    <source>
        <dbReference type="SAM" id="MobiDB-lite"/>
    </source>
</evidence>
<gene>
    <name evidence="2" type="ORF">PCASD_07159</name>
</gene>
<organism evidence="2 3">
    <name type="scientific">Puccinia coronata f. sp. avenae</name>
    <dbReference type="NCBI Taxonomy" id="200324"/>
    <lineage>
        <taxon>Eukaryota</taxon>
        <taxon>Fungi</taxon>
        <taxon>Dikarya</taxon>
        <taxon>Basidiomycota</taxon>
        <taxon>Pucciniomycotina</taxon>
        <taxon>Pucciniomycetes</taxon>
        <taxon>Pucciniales</taxon>
        <taxon>Pucciniaceae</taxon>
        <taxon>Puccinia</taxon>
    </lineage>
</organism>
<evidence type="ECO:0000313" key="3">
    <source>
        <dbReference type="Proteomes" id="UP000235392"/>
    </source>
</evidence>
<protein>
    <submittedName>
        <fullName evidence="2">Uncharacterized protein</fullName>
    </submittedName>
</protein>
<feature type="compositionally biased region" description="Basic and acidic residues" evidence="1">
    <location>
        <begin position="1"/>
        <end position="24"/>
    </location>
</feature>
<feature type="region of interest" description="Disordered" evidence="1">
    <location>
        <begin position="1"/>
        <end position="25"/>
    </location>
</feature>
<dbReference type="AlphaFoldDB" id="A0A2N5UUM8"/>
<dbReference type="PANTHER" id="PTHR33246">
    <property type="entry name" value="CCHC-TYPE DOMAIN-CONTAINING PROTEIN"/>
    <property type="match status" value="1"/>
</dbReference>
<sequence>MQKNLDLKKGDGKKQEKMLEEYPKEPVQSQIKSIAKAIEALASKLNAPAKAEYSQGNEAPSGRLYERRPYSYCYCEGHNAGYCQEAQKDKQEGLVKRDGKFFNLPSGEQIPWDP</sequence>
<accession>A0A2N5UUM8</accession>
<dbReference type="Proteomes" id="UP000235392">
    <property type="component" value="Unassembled WGS sequence"/>
</dbReference>
<proteinExistence type="predicted"/>
<name>A0A2N5UUM8_9BASI</name>
<dbReference type="PANTHER" id="PTHR33246:SF51">
    <property type="entry name" value="MYB_SANT-LIKE DOMAIN-CONTAINING PROTEIN"/>
    <property type="match status" value="1"/>
</dbReference>